<evidence type="ECO:0000313" key="1">
    <source>
        <dbReference type="EMBL" id="EFC51127.1"/>
    </source>
</evidence>
<name>A0A9W5MY87_NEISU</name>
<sequence length="186" mass="19561">MIHVEVVQRFVQQNVVGALAEHHGNHGALALAAGKLGQVAVGKVLQVELGERFFDDGFIRFRRPALVVGIAAEHEQVAHGNAAHDAVFLGEDGKRAGEFGGGGGFDVFACVADVAAYQGLQARHKREEGGLACAVRADQRGNAAFGDVEADVVEDGVAADGVADVADGNHRRVRKWEIGVSDGLEF</sequence>
<dbReference type="AlphaFoldDB" id="A0A9W5MY87"/>
<gene>
    <name evidence="1" type="ORF">NEISUBOT_05461</name>
</gene>
<proteinExistence type="predicted"/>
<protein>
    <submittedName>
        <fullName evidence="1">Uncharacterized protein</fullName>
    </submittedName>
</protein>
<dbReference type="AntiFam" id="ANF00095">
    <property type="entry name" value="Shadow ORF (opposite ABC transporters)"/>
</dbReference>
<organism evidence="1 2">
    <name type="scientific">Neisseria subflava NJ9703</name>
    <dbReference type="NCBI Taxonomy" id="546268"/>
    <lineage>
        <taxon>Bacteria</taxon>
        <taxon>Pseudomonadati</taxon>
        <taxon>Pseudomonadota</taxon>
        <taxon>Betaproteobacteria</taxon>
        <taxon>Neisseriales</taxon>
        <taxon>Neisseriaceae</taxon>
        <taxon>Neisseria</taxon>
    </lineage>
</organism>
<reference evidence="1 2" key="1">
    <citation type="submission" date="2010-01" db="EMBL/GenBank/DDBJ databases">
        <authorList>
            <person name="Weinstock G."/>
            <person name="Sodergren E."/>
            <person name="Clifton S."/>
            <person name="Fulton L."/>
            <person name="Fulton B."/>
            <person name="Courtney L."/>
            <person name="Fronick C."/>
            <person name="Harrison M."/>
            <person name="Strong C."/>
            <person name="Farmer C."/>
            <person name="Delahaunty K."/>
            <person name="Markovic C."/>
            <person name="Hall O."/>
            <person name="Minx P."/>
            <person name="Tomlinson C."/>
            <person name="Mitreva M."/>
            <person name="Nelson J."/>
            <person name="Hou S."/>
            <person name="Wollam A."/>
            <person name="Pepin K.H."/>
            <person name="Johnson M."/>
            <person name="Bhonagiri V."/>
            <person name="Nash W.E."/>
            <person name="Warren W."/>
            <person name="Chinwalla A."/>
            <person name="Mardis E.R."/>
            <person name="Wilson R.K."/>
        </authorList>
    </citation>
    <scope>NUCLEOTIDE SEQUENCE [LARGE SCALE GENOMIC DNA]</scope>
    <source>
        <strain evidence="1 2">NJ9703</strain>
    </source>
</reference>
<dbReference type="EMBL" id="ACEO02000014">
    <property type="protein sequence ID" value="EFC51127.1"/>
    <property type="molecule type" value="Genomic_DNA"/>
</dbReference>
<comment type="caution">
    <text evidence="1">The sequence shown here is derived from an EMBL/GenBank/DDBJ whole genome shotgun (WGS) entry which is preliminary data.</text>
</comment>
<evidence type="ECO:0000313" key="2">
    <source>
        <dbReference type="Proteomes" id="UP000004621"/>
    </source>
</evidence>
<dbReference type="Proteomes" id="UP000004621">
    <property type="component" value="Unassembled WGS sequence"/>
</dbReference>
<accession>A0A9W5MY87</accession>